<evidence type="ECO:0000313" key="1">
    <source>
        <dbReference type="EMBL" id="NBG67307.1"/>
    </source>
</evidence>
<name>A0A6N9NQE6_9FLAO</name>
<dbReference type="AlphaFoldDB" id="A0A6N9NQE6"/>
<comment type="caution">
    <text evidence="1">The sequence shown here is derived from an EMBL/GenBank/DDBJ whole genome shotgun (WGS) entry which is preliminary data.</text>
</comment>
<proteinExistence type="predicted"/>
<dbReference type="EMBL" id="WWNE01000018">
    <property type="protein sequence ID" value="NBG67307.1"/>
    <property type="molecule type" value="Genomic_DNA"/>
</dbReference>
<gene>
    <name evidence="1" type="ORF">GQN54_14360</name>
</gene>
<reference evidence="1 2" key="1">
    <citation type="submission" date="2019-12" db="EMBL/GenBank/DDBJ databases">
        <authorList>
            <person name="Zhao J."/>
        </authorList>
    </citation>
    <scope>NUCLEOTIDE SEQUENCE [LARGE SCALE GENOMIC DNA]</scope>
    <source>
        <strain evidence="1 2">S-15</strain>
    </source>
</reference>
<organism evidence="1 2">
    <name type="scientific">Acidiluteibacter ferrifornacis</name>
    <dbReference type="NCBI Taxonomy" id="2692424"/>
    <lineage>
        <taxon>Bacteria</taxon>
        <taxon>Pseudomonadati</taxon>
        <taxon>Bacteroidota</taxon>
        <taxon>Flavobacteriia</taxon>
        <taxon>Flavobacteriales</taxon>
        <taxon>Cryomorphaceae</taxon>
        <taxon>Acidiluteibacter</taxon>
    </lineage>
</organism>
<accession>A0A6N9NQE6</accession>
<keyword evidence="2" id="KW-1185">Reference proteome</keyword>
<dbReference type="RefSeq" id="WP_160634258.1">
    <property type="nucleotide sequence ID" value="NZ_WWNE01000018.1"/>
</dbReference>
<sequence length="312" mass="35890">MKRVLLIVFFYSPFFAFSQVEDWYGVDLSRIGYKHNSYVFEQQLFGYGVVSGNQSANDYQVRSFDPITIKGGSFELSADVYSKHVLFNIDASSLLDVGVTLFQFKDKERWWDNKDYRVDYSDILPVRLAFGTNISPYFSLYVGGQYSLNTIGLRYKNNNSLYSDLRMGGHAYGVGGHAVAAYKFLNFRYSYMYDWTSFGGHFKGNRIQNEWVLSVGISRIGVFCKYKHSFSTSNEGNLPEERKGLFKSSYEDAKFKWQNAQFATKSELSVGIYLTGLFSAVSNASTRLIGETEIGVAKERREEKRRRIKWVE</sequence>
<evidence type="ECO:0000313" key="2">
    <source>
        <dbReference type="Proteomes" id="UP000470771"/>
    </source>
</evidence>
<dbReference type="Proteomes" id="UP000470771">
    <property type="component" value="Unassembled WGS sequence"/>
</dbReference>
<protein>
    <submittedName>
        <fullName evidence="1">Uncharacterized protein</fullName>
    </submittedName>
</protein>